<dbReference type="InterPro" id="IPR019341">
    <property type="entry name" value="Alpha/Gamma-adaptin-bd_p34"/>
</dbReference>
<evidence type="ECO:0008006" key="4">
    <source>
        <dbReference type="Google" id="ProtNLM"/>
    </source>
</evidence>
<accession>A0A367JMD2</accession>
<evidence type="ECO:0000256" key="1">
    <source>
        <dbReference type="SAM" id="Coils"/>
    </source>
</evidence>
<organism evidence="2 3">
    <name type="scientific">Rhizopus azygosporus</name>
    <name type="common">Rhizopus microsporus var. azygosporus</name>
    <dbReference type="NCBI Taxonomy" id="86630"/>
    <lineage>
        <taxon>Eukaryota</taxon>
        <taxon>Fungi</taxon>
        <taxon>Fungi incertae sedis</taxon>
        <taxon>Mucoromycota</taxon>
        <taxon>Mucoromycotina</taxon>
        <taxon>Mucoromycetes</taxon>
        <taxon>Mucorales</taxon>
        <taxon>Mucorineae</taxon>
        <taxon>Rhizopodaceae</taxon>
        <taxon>Rhizopus</taxon>
    </lineage>
</organism>
<dbReference type="PANTHER" id="PTHR14659:SF1">
    <property type="entry name" value="ALPHA- AND GAMMA-ADAPTIN-BINDING PROTEIN P34"/>
    <property type="match status" value="1"/>
</dbReference>
<dbReference type="OrthoDB" id="10261384at2759"/>
<protein>
    <recommendedName>
        <fullName evidence="4">Alpha-and gamma-adaptin-binding protein p34</fullName>
    </recommendedName>
</protein>
<sequence>MSLKNKILVTSKQNGQSLQFVKDLFKESNSPFPDSLIDKRLEETKGDITGISIPYKIDTKYYTANVDLWVDEVDQQETAKVYSQKEEVTKAVDCFVFVMKETEHFESIKMWLPFLEQAEPNIRMCINYGSIKEEEAAEMNDWCLSHAFDYVDMNEVKSDVPFDKVGIELALDIIQTNLWEGMVKKKKKKMTEQEEEQDLIREIQELQLYKEEEEEEEDMDLPSQSEISEMQSKLFGSIDEEDGLDKTFQMLQSMREHGKTLSDQERRKMAAQVALSFAAQLGL</sequence>
<keyword evidence="3" id="KW-1185">Reference proteome</keyword>
<dbReference type="Pfam" id="PF10199">
    <property type="entry name" value="Adaptin_binding"/>
    <property type="match status" value="1"/>
</dbReference>
<evidence type="ECO:0000313" key="3">
    <source>
        <dbReference type="Proteomes" id="UP000252139"/>
    </source>
</evidence>
<dbReference type="Proteomes" id="UP000252139">
    <property type="component" value="Unassembled WGS sequence"/>
</dbReference>
<dbReference type="STRING" id="86630.A0A367JMD2"/>
<name>A0A367JMD2_RHIAZ</name>
<keyword evidence="1" id="KW-0175">Coiled coil</keyword>
<dbReference type="AlphaFoldDB" id="A0A367JMD2"/>
<gene>
    <name evidence="2" type="ORF">CU097_010668</name>
</gene>
<proteinExistence type="predicted"/>
<comment type="caution">
    <text evidence="2">The sequence shown here is derived from an EMBL/GenBank/DDBJ whole genome shotgun (WGS) entry which is preliminary data.</text>
</comment>
<evidence type="ECO:0000313" key="2">
    <source>
        <dbReference type="EMBL" id="RCH91104.1"/>
    </source>
</evidence>
<feature type="coiled-coil region" evidence="1">
    <location>
        <begin position="192"/>
        <end position="219"/>
    </location>
</feature>
<reference evidence="2 3" key="1">
    <citation type="journal article" date="2018" name="G3 (Bethesda)">
        <title>Phylogenetic and Phylogenomic Definition of Rhizopus Species.</title>
        <authorList>
            <person name="Gryganskyi A.P."/>
            <person name="Golan J."/>
            <person name="Dolatabadi S."/>
            <person name="Mondo S."/>
            <person name="Robb S."/>
            <person name="Idnurm A."/>
            <person name="Muszewska A."/>
            <person name="Steczkiewicz K."/>
            <person name="Masonjones S."/>
            <person name="Liao H.L."/>
            <person name="Gajdeczka M.T."/>
            <person name="Anike F."/>
            <person name="Vuek A."/>
            <person name="Anishchenko I.M."/>
            <person name="Voigt K."/>
            <person name="de Hoog G.S."/>
            <person name="Smith M.E."/>
            <person name="Heitman J."/>
            <person name="Vilgalys R."/>
            <person name="Stajich J.E."/>
        </authorList>
    </citation>
    <scope>NUCLEOTIDE SEQUENCE [LARGE SCALE GENOMIC DNA]</scope>
    <source>
        <strain evidence="2 3">CBS 357.93</strain>
    </source>
</reference>
<dbReference type="EMBL" id="PJQL01001020">
    <property type="protein sequence ID" value="RCH91104.1"/>
    <property type="molecule type" value="Genomic_DNA"/>
</dbReference>
<dbReference type="Gene3D" id="3.40.50.11960">
    <property type="match status" value="1"/>
</dbReference>
<dbReference type="PANTHER" id="PTHR14659">
    <property type="entry name" value="ALPHA- AND GAMMA-ADAPTIN-BINDING PROTEIN P34"/>
    <property type="match status" value="1"/>
</dbReference>